<sequence length="503" mass="57500">MEDTLLYAILSFIIFLFAFKFFTKAKTPYKNLPPGPPSLPIVGHLYLLKPPVHRTFHRLSQKYGPIFSLWFGSHRVVVVSSATAVHECFTKNDIVLANRPQLVRGKHVAYNYTTMVAAPYGDHWRNLRRIGSIEIFSASLLNMFLSIRKDEVKRLLFKLSQNSVQDFKRVEMKSMLLELTFNIIMRMVAGKRYYGDEVSDEEEARQFRELMKEIFETGGVSNPGDFLPILNWLGIDGFERSTKRLAKRSDQFLQGLIDEHRNSKESRNTMIDHLLSLQQSQPEYYTDKIIKGLMLVLLLAGTDTSSVTLEWALSNLLNHPHTLTKAKIELDEQIGQQRLLGEPDVSKLPYLRSIISETLRLYPAAPLLLPHYSSEDCQVGGYDVPHDTIVLINAWAIHRDPEQWEDPESFKPERFEVGDHEDHKLLPFGIGRRACPGAGLAQRVMSLTLGSLIQCFEWKKVSEEEIDMSEGKGTTMPKAVPLEVMCKARPIMNHVLLESMDKI</sequence>
<comment type="subcellular location">
    <subcellularLocation>
        <location evidence="2">Membrane</location>
    </subcellularLocation>
</comment>
<dbReference type="InterPro" id="IPR001128">
    <property type="entry name" value="Cyt_P450"/>
</dbReference>
<protein>
    <submittedName>
        <fullName evidence="14">cytochrome P450 81E8-like</fullName>
    </submittedName>
</protein>
<dbReference type="PRINTS" id="PR00385">
    <property type="entry name" value="P450"/>
</dbReference>
<feature type="binding site" description="axial binding residue" evidence="11">
    <location>
        <position position="435"/>
    </location>
    <ligand>
        <name>heme</name>
        <dbReference type="ChEBI" id="CHEBI:30413"/>
    </ligand>
    <ligandPart>
        <name>Fe</name>
        <dbReference type="ChEBI" id="CHEBI:18248"/>
    </ligandPart>
</feature>
<keyword evidence="4 13" id="KW-0812">Transmembrane</keyword>
<comment type="similarity">
    <text evidence="12">Belongs to the cytochrome P450 family.</text>
</comment>
<dbReference type="CDD" id="cd20653">
    <property type="entry name" value="CYP81"/>
    <property type="match status" value="1"/>
</dbReference>
<evidence type="ECO:0000256" key="3">
    <source>
        <dbReference type="ARBA" id="ARBA00022617"/>
    </source>
</evidence>
<name>A0A6P3YSE0_ZIZJJ</name>
<evidence type="ECO:0000256" key="1">
    <source>
        <dbReference type="ARBA" id="ARBA00001971"/>
    </source>
</evidence>
<gene>
    <name evidence="14" type="primary">LOC107404433</name>
</gene>
<organism evidence="14">
    <name type="scientific">Ziziphus jujuba</name>
    <name type="common">Chinese jujube</name>
    <name type="synonym">Ziziphus sativa</name>
    <dbReference type="NCBI Taxonomy" id="326968"/>
    <lineage>
        <taxon>Eukaryota</taxon>
        <taxon>Viridiplantae</taxon>
        <taxon>Streptophyta</taxon>
        <taxon>Embryophyta</taxon>
        <taxon>Tracheophyta</taxon>
        <taxon>Spermatophyta</taxon>
        <taxon>Magnoliopsida</taxon>
        <taxon>eudicotyledons</taxon>
        <taxon>Gunneridae</taxon>
        <taxon>Pentapetalae</taxon>
        <taxon>rosids</taxon>
        <taxon>fabids</taxon>
        <taxon>Rosales</taxon>
        <taxon>Rhamnaceae</taxon>
        <taxon>Paliureae</taxon>
        <taxon>Ziziphus</taxon>
    </lineage>
</organism>
<dbReference type="Gene3D" id="1.10.630.10">
    <property type="entry name" value="Cytochrome P450"/>
    <property type="match status" value="1"/>
</dbReference>
<dbReference type="RefSeq" id="XP_015866869.1">
    <property type="nucleotide sequence ID" value="XM_016011383.2"/>
</dbReference>
<dbReference type="PANTHER" id="PTHR47947">
    <property type="entry name" value="CYTOCHROME P450 82C3-RELATED"/>
    <property type="match status" value="1"/>
</dbReference>
<dbReference type="InterPro" id="IPR002401">
    <property type="entry name" value="Cyt_P450_E_grp-I"/>
</dbReference>
<reference evidence="14" key="1">
    <citation type="submission" date="2022-04" db="UniProtKB">
        <authorList>
            <consortium name="RefSeq"/>
        </authorList>
    </citation>
    <scope>IDENTIFICATION</scope>
    <source>
        <tissue evidence="14">In vitro plantlets</tissue>
    </source>
</reference>
<evidence type="ECO:0000256" key="9">
    <source>
        <dbReference type="ARBA" id="ARBA00023033"/>
    </source>
</evidence>
<dbReference type="PROSITE" id="PS00086">
    <property type="entry name" value="CYTOCHROME_P450"/>
    <property type="match status" value="1"/>
</dbReference>
<dbReference type="PANTHER" id="PTHR47947:SF26">
    <property type="entry name" value="CYTOCHROME P450"/>
    <property type="match status" value="1"/>
</dbReference>
<evidence type="ECO:0000256" key="5">
    <source>
        <dbReference type="ARBA" id="ARBA00022723"/>
    </source>
</evidence>
<evidence type="ECO:0000256" key="4">
    <source>
        <dbReference type="ARBA" id="ARBA00022692"/>
    </source>
</evidence>
<keyword evidence="5 11" id="KW-0479">Metal-binding</keyword>
<dbReference type="Pfam" id="PF00067">
    <property type="entry name" value="p450"/>
    <property type="match status" value="1"/>
</dbReference>
<comment type="cofactor">
    <cofactor evidence="1 11">
        <name>heme</name>
        <dbReference type="ChEBI" id="CHEBI:30413"/>
    </cofactor>
</comment>
<evidence type="ECO:0000256" key="12">
    <source>
        <dbReference type="RuleBase" id="RU000461"/>
    </source>
</evidence>
<keyword evidence="10 13" id="KW-0472">Membrane</keyword>
<keyword evidence="3 11" id="KW-0349">Heme</keyword>
<evidence type="ECO:0000256" key="2">
    <source>
        <dbReference type="ARBA" id="ARBA00004370"/>
    </source>
</evidence>
<keyword evidence="6 13" id="KW-1133">Transmembrane helix</keyword>
<keyword evidence="7 12" id="KW-0560">Oxidoreductase</keyword>
<evidence type="ECO:0000256" key="10">
    <source>
        <dbReference type="ARBA" id="ARBA00023136"/>
    </source>
</evidence>
<evidence type="ECO:0000313" key="14">
    <source>
        <dbReference type="RefSeq" id="XP_015866869.1"/>
    </source>
</evidence>
<accession>A0A6P3YSE0</accession>
<keyword evidence="9 12" id="KW-0503">Monooxygenase</keyword>
<dbReference type="InterPro" id="IPR036396">
    <property type="entry name" value="Cyt_P450_sf"/>
</dbReference>
<dbReference type="InterPro" id="IPR017972">
    <property type="entry name" value="Cyt_P450_CS"/>
</dbReference>
<dbReference type="PRINTS" id="PR00463">
    <property type="entry name" value="EP450I"/>
</dbReference>
<dbReference type="InterPro" id="IPR050651">
    <property type="entry name" value="Plant_Cytochrome_P450_Monoox"/>
</dbReference>
<evidence type="ECO:0000256" key="8">
    <source>
        <dbReference type="ARBA" id="ARBA00023004"/>
    </source>
</evidence>
<keyword evidence="8 11" id="KW-0408">Iron</keyword>
<evidence type="ECO:0000256" key="7">
    <source>
        <dbReference type="ARBA" id="ARBA00023002"/>
    </source>
</evidence>
<evidence type="ECO:0000256" key="13">
    <source>
        <dbReference type="SAM" id="Phobius"/>
    </source>
</evidence>
<evidence type="ECO:0000256" key="6">
    <source>
        <dbReference type="ARBA" id="ARBA00022989"/>
    </source>
</evidence>
<proteinExistence type="inferred from homology"/>
<feature type="transmembrane region" description="Helical" evidence="13">
    <location>
        <begin position="6"/>
        <end position="23"/>
    </location>
</feature>
<dbReference type="SUPFAM" id="SSF48264">
    <property type="entry name" value="Cytochrome P450"/>
    <property type="match status" value="1"/>
</dbReference>
<evidence type="ECO:0000256" key="11">
    <source>
        <dbReference type="PIRSR" id="PIRSR602401-1"/>
    </source>
</evidence>